<evidence type="ECO:0000256" key="1">
    <source>
        <dbReference type="ARBA" id="ARBA00022679"/>
    </source>
</evidence>
<keyword evidence="4" id="KW-1185">Reference proteome</keyword>
<dbReference type="Gene3D" id="3.40.630.30">
    <property type="match status" value="1"/>
</dbReference>
<sequence length="151" mass="16767">MGVSLEGQKVIMVPYMEAHVPKYHMWMQDPALLEATGSEPLSLQQETDMEMVNDDPAMVGDVNIYMNDLDDPQLAEIEIMIAEPKRDLRRLLIAKSPRRANAKKVVFLDQPMFVQSLADCNIGVAGDRSKATGAFVVVWQCGYACIAVGRP</sequence>
<gene>
    <name evidence="3" type="ORF">F3Y22_tig00116962pilonHSYRG00268</name>
</gene>
<dbReference type="AlphaFoldDB" id="A0A6A2WJ01"/>
<evidence type="ECO:0000313" key="3">
    <source>
        <dbReference type="EMBL" id="KAE8659402.1"/>
    </source>
</evidence>
<dbReference type="Proteomes" id="UP000436088">
    <property type="component" value="Unassembled WGS sequence"/>
</dbReference>
<name>A0A6A2WJ01_HIBSY</name>
<dbReference type="PANTHER" id="PTHR13256">
    <property type="entry name" value="N-ACETYLTRANSFERASE 9"/>
    <property type="match status" value="1"/>
</dbReference>
<protein>
    <submittedName>
        <fullName evidence="3">Auxin-responsive family protein</fullName>
    </submittedName>
</protein>
<evidence type="ECO:0000313" key="4">
    <source>
        <dbReference type="Proteomes" id="UP000436088"/>
    </source>
</evidence>
<dbReference type="PANTHER" id="PTHR13256:SF16">
    <property type="entry name" value="ALPHA_BETA-TUBULIN-N-ACETYLTRANSFERASE 9"/>
    <property type="match status" value="1"/>
</dbReference>
<keyword evidence="2" id="KW-0012">Acyltransferase</keyword>
<dbReference type="InterPro" id="IPR039135">
    <property type="entry name" value="NAT9-like"/>
</dbReference>
<reference evidence="3" key="1">
    <citation type="submission" date="2019-09" db="EMBL/GenBank/DDBJ databases">
        <title>Draft genome information of white flower Hibiscus syriacus.</title>
        <authorList>
            <person name="Kim Y.-M."/>
        </authorList>
    </citation>
    <scope>NUCLEOTIDE SEQUENCE [LARGE SCALE GENOMIC DNA]</scope>
    <source>
        <strain evidence="3">YM2019G1</strain>
    </source>
</reference>
<comment type="caution">
    <text evidence="3">The sequence shown here is derived from an EMBL/GenBank/DDBJ whole genome shotgun (WGS) entry which is preliminary data.</text>
</comment>
<evidence type="ECO:0000256" key="2">
    <source>
        <dbReference type="ARBA" id="ARBA00023315"/>
    </source>
</evidence>
<organism evidence="3 4">
    <name type="scientific">Hibiscus syriacus</name>
    <name type="common">Rose of Sharon</name>
    <dbReference type="NCBI Taxonomy" id="106335"/>
    <lineage>
        <taxon>Eukaryota</taxon>
        <taxon>Viridiplantae</taxon>
        <taxon>Streptophyta</taxon>
        <taxon>Embryophyta</taxon>
        <taxon>Tracheophyta</taxon>
        <taxon>Spermatophyta</taxon>
        <taxon>Magnoliopsida</taxon>
        <taxon>eudicotyledons</taxon>
        <taxon>Gunneridae</taxon>
        <taxon>Pentapetalae</taxon>
        <taxon>rosids</taxon>
        <taxon>malvids</taxon>
        <taxon>Malvales</taxon>
        <taxon>Malvaceae</taxon>
        <taxon>Malvoideae</taxon>
        <taxon>Hibiscus</taxon>
    </lineage>
</organism>
<proteinExistence type="predicted"/>
<dbReference type="EMBL" id="VEPZ02001737">
    <property type="protein sequence ID" value="KAE8659402.1"/>
    <property type="molecule type" value="Genomic_DNA"/>
</dbReference>
<dbReference type="GO" id="GO:0008080">
    <property type="term" value="F:N-acetyltransferase activity"/>
    <property type="evidence" value="ECO:0007669"/>
    <property type="project" value="InterPro"/>
</dbReference>
<accession>A0A6A2WJ01</accession>
<keyword evidence="1" id="KW-0808">Transferase</keyword>